<evidence type="ECO:0000259" key="4">
    <source>
        <dbReference type="PROSITE" id="PS50949"/>
    </source>
</evidence>
<keyword evidence="2" id="KW-0238">DNA-binding</keyword>
<dbReference type="SMART" id="SM00345">
    <property type="entry name" value="HTH_GNTR"/>
    <property type="match status" value="1"/>
</dbReference>
<sequence length="123" mass="14456">MEVFKIDFELNNKEPIYLQIMNYIKRRVLSGELKKGDRLESVRDLASKLKVNPNTIQRVYSELETEGIIYTQRGLGKYITEDVNILKKLEQESANEVLDTFIKSMKELGFTKTEIIDFINTRY</sequence>
<keyword evidence="1" id="KW-0805">Transcription regulation</keyword>
<dbReference type="InterPro" id="IPR036390">
    <property type="entry name" value="WH_DNA-bd_sf"/>
</dbReference>
<dbReference type="Proteomes" id="UP000623681">
    <property type="component" value="Unassembled WGS sequence"/>
</dbReference>
<dbReference type="SUPFAM" id="SSF46785">
    <property type="entry name" value="Winged helix' DNA-binding domain"/>
    <property type="match status" value="1"/>
</dbReference>
<name>A0A937FDQ5_9CLOT</name>
<dbReference type="Gene3D" id="1.10.10.10">
    <property type="entry name" value="Winged helix-like DNA-binding domain superfamily/Winged helix DNA-binding domain"/>
    <property type="match status" value="1"/>
</dbReference>
<dbReference type="GO" id="GO:0003700">
    <property type="term" value="F:DNA-binding transcription factor activity"/>
    <property type="evidence" value="ECO:0007669"/>
    <property type="project" value="InterPro"/>
</dbReference>
<dbReference type="PANTHER" id="PTHR38445">
    <property type="entry name" value="HTH-TYPE TRANSCRIPTIONAL REPRESSOR YTRA"/>
    <property type="match status" value="1"/>
</dbReference>
<evidence type="ECO:0000256" key="1">
    <source>
        <dbReference type="ARBA" id="ARBA00023015"/>
    </source>
</evidence>
<dbReference type="PROSITE" id="PS50949">
    <property type="entry name" value="HTH_GNTR"/>
    <property type="match status" value="1"/>
</dbReference>
<keyword evidence="3" id="KW-0804">Transcription</keyword>
<reference evidence="5" key="1">
    <citation type="submission" date="2021-01" db="EMBL/GenBank/DDBJ databases">
        <title>Genome public.</title>
        <authorList>
            <person name="Liu C."/>
            <person name="Sun Q."/>
        </authorList>
    </citation>
    <scope>NUCLEOTIDE SEQUENCE</scope>
    <source>
        <strain evidence="5">YIM B02565</strain>
    </source>
</reference>
<evidence type="ECO:0000256" key="2">
    <source>
        <dbReference type="ARBA" id="ARBA00023125"/>
    </source>
</evidence>
<dbReference type="AlphaFoldDB" id="A0A937FDQ5"/>
<evidence type="ECO:0000256" key="3">
    <source>
        <dbReference type="ARBA" id="ARBA00023163"/>
    </source>
</evidence>
<feature type="domain" description="HTH gntR-type" evidence="4">
    <location>
        <begin position="14"/>
        <end position="82"/>
    </location>
</feature>
<keyword evidence="6" id="KW-1185">Reference proteome</keyword>
<organism evidence="5 6">
    <name type="scientific">Clostridium paridis</name>
    <dbReference type="NCBI Taxonomy" id="2803863"/>
    <lineage>
        <taxon>Bacteria</taxon>
        <taxon>Bacillati</taxon>
        <taxon>Bacillota</taxon>
        <taxon>Clostridia</taxon>
        <taxon>Eubacteriales</taxon>
        <taxon>Clostridiaceae</taxon>
        <taxon>Clostridium</taxon>
    </lineage>
</organism>
<dbReference type="CDD" id="cd07377">
    <property type="entry name" value="WHTH_GntR"/>
    <property type="match status" value="1"/>
</dbReference>
<evidence type="ECO:0000313" key="6">
    <source>
        <dbReference type="Proteomes" id="UP000623681"/>
    </source>
</evidence>
<dbReference type="PANTHER" id="PTHR38445:SF6">
    <property type="entry name" value="GNTR-FAMILY TRANSCRIPTIONAL REGULATOR"/>
    <property type="match status" value="1"/>
</dbReference>
<protein>
    <submittedName>
        <fullName evidence="5">GntR family transcriptional regulator</fullName>
    </submittedName>
</protein>
<dbReference type="InterPro" id="IPR000524">
    <property type="entry name" value="Tscrpt_reg_HTH_GntR"/>
</dbReference>
<dbReference type="RefSeq" id="WP_202766725.1">
    <property type="nucleotide sequence ID" value="NZ_JAESWA010000019.1"/>
</dbReference>
<dbReference type="GO" id="GO:0003677">
    <property type="term" value="F:DNA binding"/>
    <property type="evidence" value="ECO:0007669"/>
    <property type="project" value="UniProtKB-KW"/>
</dbReference>
<proteinExistence type="predicted"/>
<evidence type="ECO:0000313" key="5">
    <source>
        <dbReference type="EMBL" id="MBL4931343.1"/>
    </source>
</evidence>
<dbReference type="Pfam" id="PF00392">
    <property type="entry name" value="GntR"/>
    <property type="match status" value="1"/>
</dbReference>
<dbReference type="EMBL" id="JAESWA010000019">
    <property type="protein sequence ID" value="MBL4931343.1"/>
    <property type="molecule type" value="Genomic_DNA"/>
</dbReference>
<dbReference type="InterPro" id="IPR036388">
    <property type="entry name" value="WH-like_DNA-bd_sf"/>
</dbReference>
<comment type="caution">
    <text evidence="5">The sequence shown here is derived from an EMBL/GenBank/DDBJ whole genome shotgun (WGS) entry which is preliminary data.</text>
</comment>
<accession>A0A937FDQ5</accession>
<gene>
    <name evidence="5" type="ORF">JK634_05960</name>
</gene>